<evidence type="ECO:0000313" key="2">
    <source>
        <dbReference type="EMBL" id="CCA72689.1"/>
    </source>
</evidence>
<dbReference type="HOGENOM" id="CLU_2062381_0_0_1"/>
<evidence type="ECO:0000313" key="3">
    <source>
        <dbReference type="Proteomes" id="UP000007148"/>
    </source>
</evidence>
<proteinExistence type="predicted"/>
<protein>
    <submittedName>
        <fullName evidence="2">Uncharacterized protein</fullName>
    </submittedName>
</protein>
<dbReference type="OrthoDB" id="3275103at2759"/>
<dbReference type="EMBL" id="CAFZ01000178">
    <property type="protein sequence ID" value="CCA72689.1"/>
    <property type="molecule type" value="Genomic_DNA"/>
</dbReference>
<gene>
    <name evidence="2" type="ORF">PIIN_06626</name>
</gene>
<keyword evidence="3" id="KW-1185">Reference proteome</keyword>
<dbReference type="InParanoid" id="G4TMZ6"/>
<name>G4TMZ6_SERID</name>
<sequence>MGDYVRATQLQQLLKKRIMVLMKQKEAESAHKEDEARRETRELTKGNQELKEKILQLEMSGQVEHSPSRQSRAPSPPSEDRQACWRYSPMSSPMHRHRSSAVSLLDSLDLYDESPTTEY</sequence>
<dbReference type="AlphaFoldDB" id="G4TMZ6"/>
<feature type="region of interest" description="Disordered" evidence="1">
    <location>
        <begin position="25"/>
        <end position="119"/>
    </location>
</feature>
<organism evidence="2 3">
    <name type="scientific">Serendipita indica (strain DSM 11827)</name>
    <name type="common">Root endophyte fungus</name>
    <name type="synonym">Piriformospora indica</name>
    <dbReference type="NCBI Taxonomy" id="1109443"/>
    <lineage>
        <taxon>Eukaryota</taxon>
        <taxon>Fungi</taxon>
        <taxon>Dikarya</taxon>
        <taxon>Basidiomycota</taxon>
        <taxon>Agaricomycotina</taxon>
        <taxon>Agaricomycetes</taxon>
        <taxon>Sebacinales</taxon>
        <taxon>Serendipitaceae</taxon>
        <taxon>Serendipita</taxon>
    </lineage>
</organism>
<feature type="compositionally biased region" description="Basic and acidic residues" evidence="1">
    <location>
        <begin position="25"/>
        <end position="55"/>
    </location>
</feature>
<evidence type="ECO:0000256" key="1">
    <source>
        <dbReference type="SAM" id="MobiDB-lite"/>
    </source>
</evidence>
<accession>G4TMZ6</accession>
<reference evidence="2 3" key="1">
    <citation type="journal article" date="2011" name="PLoS Pathog.">
        <title>Endophytic Life Strategies Decoded by Genome and Transcriptome Analyses of the Mutualistic Root Symbiont Piriformospora indica.</title>
        <authorList>
            <person name="Zuccaro A."/>
            <person name="Lahrmann U."/>
            <person name="Guldener U."/>
            <person name="Langen G."/>
            <person name="Pfiffi S."/>
            <person name="Biedenkopf D."/>
            <person name="Wong P."/>
            <person name="Samans B."/>
            <person name="Grimm C."/>
            <person name="Basiewicz M."/>
            <person name="Murat C."/>
            <person name="Martin F."/>
            <person name="Kogel K.H."/>
        </authorList>
    </citation>
    <scope>NUCLEOTIDE SEQUENCE [LARGE SCALE GENOMIC DNA]</scope>
    <source>
        <strain evidence="2 3">DSM 11827</strain>
    </source>
</reference>
<dbReference type="Proteomes" id="UP000007148">
    <property type="component" value="Unassembled WGS sequence"/>
</dbReference>
<comment type="caution">
    <text evidence="2">The sequence shown here is derived from an EMBL/GenBank/DDBJ whole genome shotgun (WGS) entry which is preliminary data.</text>
</comment>